<organism evidence="2">
    <name type="scientific">Nymphaea colorata</name>
    <name type="common">pocket water lily</name>
    <dbReference type="NCBI Taxonomy" id="210225"/>
    <lineage>
        <taxon>Eukaryota</taxon>
        <taxon>Viridiplantae</taxon>
        <taxon>Streptophyta</taxon>
        <taxon>Embryophyta</taxon>
        <taxon>Tracheophyta</taxon>
        <taxon>Spermatophyta</taxon>
        <taxon>Magnoliopsida</taxon>
        <taxon>Nymphaeales</taxon>
        <taxon>Nymphaeaceae</taxon>
        <taxon>Nymphaea</taxon>
    </lineage>
</organism>
<dbReference type="Gramene" id="NC1G0193710.1">
    <property type="protein sequence ID" value="NC1G0193710.1:cds"/>
    <property type="gene ID" value="NC1G0193710"/>
</dbReference>
<dbReference type="InterPro" id="IPR044595">
    <property type="entry name" value="KMD1-4"/>
</dbReference>
<dbReference type="GO" id="GO:0080037">
    <property type="term" value="P:negative regulation of cytokinin-activated signaling pathway"/>
    <property type="evidence" value="ECO:0007669"/>
    <property type="project" value="InterPro"/>
</dbReference>
<proteinExistence type="predicted"/>
<dbReference type="SMART" id="SM00256">
    <property type="entry name" value="FBOX"/>
    <property type="match status" value="1"/>
</dbReference>
<dbReference type="PANTHER" id="PTHR46407:SF4">
    <property type="entry name" value="F-BOX DOMAIN-CONTAINING PROTEIN"/>
    <property type="match status" value="1"/>
</dbReference>
<gene>
    <name evidence="2" type="ORF">NYM_LOCUS3329</name>
</gene>
<evidence type="ECO:0000259" key="1">
    <source>
        <dbReference type="SMART" id="SM00256"/>
    </source>
</evidence>
<dbReference type="AlphaFoldDB" id="A0A5K0V3W2"/>
<accession>A0A5K0V3W2</accession>
<dbReference type="SUPFAM" id="SSF117281">
    <property type="entry name" value="Kelch motif"/>
    <property type="match status" value="1"/>
</dbReference>
<reference evidence="2" key="1">
    <citation type="submission" date="2019-09" db="EMBL/GenBank/DDBJ databases">
        <authorList>
            <person name="Zhang L."/>
        </authorList>
    </citation>
    <scope>NUCLEOTIDE SEQUENCE</scope>
</reference>
<dbReference type="SUPFAM" id="SSF81383">
    <property type="entry name" value="F-box domain"/>
    <property type="match status" value="1"/>
</dbReference>
<dbReference type="GO" id="GO:2000762">
    <property type="term" value="P:regulation of phenylpropanoid metabolic process"/>
    <property type="evidence" value="ECO:0007669"/>
    <property type="project" value="InterPro"/>
</dbReference>
<dbReference type="InterPro" id="IPR001810">
    <property type="entry name" value="F-box_dom"/>
</dbReference>
<protein>
    <recommendedName>
        <fullName evidence="1">F-box domain-containing protein</fullName>
    </recommendedName>
</protein>
<sequence>MDELVASDNWEEPVIPDLPDDVALECLFRVPHSCLAAMRAVSRRWRKLVGGPDFSEERKLRGTADGFACLVQQHAAPAAGTLAEAARTGRKSAASGRGPPVYGITLFDPRRGSWERLQYPDGHQGGLPLFCQCVSVAGKLVILGGWDCVTWEATRGVSVYDFRTRRWSKGKDMPGPARSFFAAAVAERTTSGGVGGSGGRGLVFVAGGHDENKNALRTGAVYDVGRDEWEELGEAMEEERDECEGLMVGKEFWVVSGYGTEGQGRFKESAEAFDTETGRWRRVDGAWAGGACPRSLCLGVADGDGGNSRVVSVDADGSNGAVKMGRCVVGMAGNWALVTGTAHEGAPVGCCLVDVGKNGGAWTRVEMPPDFSGFVQSGCFVEI</sequence>
<dbReference type="CDD" id="cd22152">
    <property type="entry name" value="F-box_AtAFR-like"/>
    <property type="match status" value="1"/>
</dbReference>
<dbReference type="Pfam" id="PF01344">
    <property type="entry name" value="Kelch_1"/>
    <property type="match status" value="1"/>
</dbReference>
<dbReference type="EMBL" id="LR721774">
    <property type="protein sequence ID" value="VVV35128.1"/>
    <property type="molecule type" value="Genomic_DNA"/>
</dbReference>
<evidence type="ECO:0000313" key="2">
    <source>
        <dbReference type="EMBL" id="VVV35128.1"/>
    </source>
</evidence>
<dbReference type="PANTHER" id="PTHR46407">
    <property type="entry name" value="OS02G0208700 PROTEIN"/>
    <property type="match status" value="1"/>
</dbReference>
<dbReference type="InterPro" id="IPR036047">
    <property type="entry name" value="F-box-like_dom_sf"/>
</dbReference>
<dbReference type="InterPro" id="IPR015915">
    <property type="entry name" value="Kelch-typ_b-propeller"/>
</dbReference>
<feature type="domain" description="F-box" evidence="1">
    <location>
        <begin position="18"/>
        <end position="58"/>
    </location>
</feature>
<dbReference type="OMA" id="VMGSEYQ"/>
<dbReference type="SMART" id="SM00612">
    <property type="entry name" value="Kelch"/>
    <property type="match status" value="2"/>
</dbReference>
<name>A0A5K0V3W2_9MAGN</name>
<dbReference type="InterPro" id="IPR006652">
    <property type="entry name" value="Kelch_1"/>
</dbReference>
<dbReference type="OrthoDB" id="191037at2759"/>
<dbReference type="Pfam" id="PF00646">
    <property type="entry name" value="F-box"/>
    <property type="match status" value="1"/>
</dbReference>
<dbReference type="Gene3D" id="1.20.1280.50">
    <property type="match status" value="1"/>
</dbReference>
<dbReference type="Gene3D" id="2.120.10.80">
    <property type="entry name" value="Kelch-type beta propeller"/>
    <property type="match status" value="1"/>
</dbReference>